<feature type="transmembrane region" description="Helical" evidence="1">
    <location>
        <begin position="12"/>
        <end position="33"/>
    </location>
</feature>
<evidence type="ECO:0000313" key="2">
    <source>
        <dbReference type="EMBL" id="SPD67500.1"/>
    </source>
</evidence>
<accession>A0A9Q7UZI6</accession>
<name>A0A9Q7UZI6_9BURK</name>
<evidence type="ECO:0000256" key="1">
    <source>
        <dbReference type="SAM" id="Phobius"/>
    </source>
</evidence>
<sequence length="55" mass="5633">MTGIVVDQTPSFINALLISAALAVVAAFIYLLVAREPNGEHDVAAPNDQPSPSGA</sequence>
<keyword evidence="1" id="KW-0812">Transmembrane</keyword>
<dbReference type="AlphaFoldDB" id="A0A9Q7UZI6"/>
<evidence type="ECO:0000313" key="3">
    <source>
        <dbReference type="Proteomes" id="UP000254259"/>
    </source>
</evidence>
<organism evidence="2 3">
    <name type="scientific">Cupriavidus taiwanensis</name>
    <dbReference type="NCBI Taxonomy" id="164546"/>
    <lineage>
        <taxon>Bacteria</taxon>
        <taxon>Pseudomonadati</taxon>
        <taxon>Pseudomonadota</taxon>
        <taxon>Betaproteobacteria</taxon>
        <taxon>Burkholderiales</taxon>
        <taxon>Burkholderiaceae</taxon>
        <taxon>Cupriavidus</taxon>
    </lineage>
</organism>
<geneLocation type="plasmid" evidence="3">
    <name>cbm2636_mp</name>
</geneLocation>
<protein>
    <submittedName>
        <fullName evidence="2">Uncharacterized protein</fullName>
    </submittedName>
</protein>
<dbReference type="EMBL" id="LT984814">
    <property type="protein sequence ID" value="SPD67500.1"/>
    <property type="molecule type" value="Genomic_DNA"/>
</dbReference>
<keyword evidence="1" id="KW-0472">Membrane</keyword>
<keyword evidence="1" id="KW-1133">Transmembrane helix</keyword>
<gene>
    <name evidence="2" type="ORF">CBM2636_MP20350</name>
</gene>
<keyword evidence="2" id="KW-0614">Plasmid</keyword>
<reference evidence="2 3" key="1">
    <citation type="submission" date="2018-01" db="EMBL/GenBank/DDBJ databases">
        <authorList>
            <person name="Clerissi C."/>
        </authorList>
    </citation>
    <scope>NUCLEOTIDE SEQUENCE [LARGE SCALE GENOMIC DNA]</scope>
    <source>
        <strain evidence="2">Cupriavidus taiwanensis SWF 66322</strain>
        <plasmid evidence="3">cbm2636_mp</plasmid>
    </source>
</reference>
<dbReference type="Proteomes" id="UP000254259">
    <property type="component" value="Plasmid CBM2636_mp"/>
</dbReference>
<proteinExistence type="predicted"/>